<evidence type="ECO:0008006" key="3">
    <source>
        <dbReference type="Google" id="ProtNLM"/>
    </source>
</evidence>
<protein>
    <recommendedName>
        <fullName evidence="3">PIN domain-containing protein</fullName>
    </recommendedName>
</protein>
<proteinExistence type="predicted"/>
<evidence type="ECO:0000313" key="2">
    <source>
        <dbReference type="Proteomes" id="UP000334990"/>
    </source>
</evidence>
<dbReference type="EMBL" id="BLAD01000057">
    <property type="protein sequence ID" value="GES02267.1"/>
    <property type="molecule type" value="Genomic_DNA"/>
</dbReference>
<dbReference type="RefSeq" id="WP_155338506.1">
    <property type="nucleotide sequence ID" value="NZ_BAAABN010000002.1"/>
</dbReference>
<accession>A0A5M3VZG9</accession>
<reference evidence="1 2" key="1">
    <citation type="submission" date="2019-10" db="EMBL/GenBank/DDBJ databases">
        <title>Whole genome shotgun sequence of Acrocarpospora corrugata NBRC 13972.</title>
        <authorList>
            <person name="Ichikawa N."/>
            <person name="Kimura A."/>
            <person name="Kitahashi Y."/>
            <person name="Komaki H."/>
            <person name="Oguchi A."/>
        </authorList>
    </citation>
    <scope>NUCLEOTIDE SEQUENCE [LARGE SCALE GENOMIC DNA]</scope>
    <source>
        <strain evidence="1 2">NBRC 13972</strain>
    </source>
</reference>
<dbReference type="OrthoDB" id="3292949at2"/>
<name>A0A5M3VZG9_9ACTN</name>
<dbReference type="Proteomes" id="UP000334990">
    <property type="component" value="Unassembled WGS sequence"/>
</dbReference>
<sequence length="130" mass="13992">MSGTLLLDSEGLSQAILQSPSLTGWLAAAEAEDLRIVVSAVTLVEIAHPRLNRARFDWTLSRLNVEPVTRDIARRASELLASARLHGHKYAIDALVCATGLALPRPVTVLTSDPDDITMISGAQLRAIKV</sequence>
<dbReference type="Gene3D" id="3.40.50.1010">
    <property type="entry name" value="5'-nuclease"/>
    <property type="match status" value="1"/>
</dbReference>
<keyword evidence="2" id="KW-1185">Reference proteome</keyword>
<organism evidence="1 2">
    <name type="scientific">Acrocarpospora corrugata</name>
    <dbReference type="NCBI Taxonomy" id="35763"/>
    <lineage>
        <taxon>Bacteria</taxon>
        <taxon>Bacillati</taxon>
        <taxon>Actinomycetota</taxon>
        <taxon>Actinomycetes</taxon>
        <taxon>Streptosporangiales</taxon>
        <taxon>Streptosporangiaceae</taxon>
        <taxon>Acrocarpospora</taxon>
    </lineage>
</organism>
<dbReference type="SUPFAM" id="SSF88723">
    <property type="entry name" value="PIN domain-like"/>
    <property type="match status" value="1"/>
</dbReference>
<gene>
    <name evidence="1" type="ORF">Acor_43320</name>
</gene>
<comment type="caution">
    <text evidence="1">The sequence shown here is derived from an EMBL/GenBank/DDBJ whole genome shotgun (WGS) entry which is preliminary data.</text>
</comment>
<evidence type="ECO:0000313" key="1">
    <source>
        <dbReference type="EMBL" id="GES02267.1"/>
    </source>
</evidence>
<dbReference type="InterPro" id="IPR029060">
    <property type="entry name" value="PIN-like_dom_sf"/>
</dbReference>
<dbReference type="AlphaFoldDB" id="A0A5M3VZG9"/>